<reference evidence="1 2" key="1">
    <citation type="submission" date="2023-04" db="EMBL/GenBank/DDBJ databases">
        <title>Bacteria Genome Submission.</title>
        <authorList>
            <person name="Isaac P."/>
        </authorList>
    </citation>
    <scope>NUCLEOTIDE SEQUENCE [LARGE SCALE GENOMIC DNA]</scope>
    <source>
        <strain evidence="1 2">SampleS7P1</strain>
        <plasmid evidence="1 2">unnamed4</plasmid>
    </source>
</reference>
<evidence type="ECO:0000313" key="1">
    <source>
        <dbReference type="EMBL" id="WGX77581.1"/>
    </source>
</evidence>
<proteinExistence type="predicted"/>
<accession>A0ABY8RA47</accession>
<dbReference type="EMBL" id="CP124689">
    <property type="protein sequence ID" value="WGX77581.1"/>
    <property type="molecule type" value="Genomic_DNA"/>
</dbReference>
<name>A0ABY8RA47_PARBF</name>
<organism evidence="1 2">
    <name type="scientific">Paraclostridium bifermentans</name>
    <name type="common">Clostridium bifermentans</name>
    <dbReference type="NCBI Taxonomy" id="1490"/>
    <lineage>
        <taxon>Bacteria</taxon>
        <taxon>Bacillati</taxon>
        <taxon>Bacillota</taxon>
        <taxon>Clostridia</taxon>
        <taxon>Peptostreptococcales</taxon>
        <taxon>Peptostreptococcaceae</taxon>
        <taxon>Paraclostridium</taxon>
    </lineage>
</organism>
<keyword evidence="2" id="KW-1185">Reference proteome</keyword>
<sequence length="84" mass="9343">MLNTSKSITISGQSVIEGQVVAYMTANLSTDGKANENINKTIQNQTLYEVNKDIVRKEMRDFEDLVYAEQDKLVKTVESTNGGN</sequence>
<dbReference type="Proteomes" id="UP001239169">
    <property type="component" value="Plasmid unnamed4"/>
</dbReference>
<evidence type="ECO:0000313" key="2">
    <source>
        <dbReference type="Proteomes" id="UP001239169"/>
    </source>
</evidence>
<keyword evidence="1" id="KW-0614">Plasmid</keyword>
<gene>
    <name evidence="1" type="ORF">QJS64_20185</name>
</gene>
<protein>
    <submittedName>
        <fullName evidence="1">Uncharacterized protein</fullName>
    </submittedName>
</protein>
<geneLocation type="plasmid" evidence="1 2">
    <name>unnamed4</name>
</geneLocation>